<dbReference type="EMBL" id="JAGPNK010000028">
    <property type="protein sequence ID" value="KAH7303871.1"/>
    <property type="molecule type" value="Genomic_DNA"/>
</dbReference>
<feature type="domain" description="Heterokaryon incompatibility" evidence="1">
    <location>
        <begin position="102"/>
        <end position="241"/>
    </location>
</feature>
<dbReference type="OrthoDB" id="5571888at2759"/>
<protein>
    <submittedName>
        <fullName evidence="2">Heterokaryon incompatibility protein-domain-containing protein</fullName>
    </submittedName>
</protein>
<keyword evidence="3" id="KW-1185">Reference proteome</keyword>
<dbReference type="AlphaFoldDB" id="A0A8K0SCG8"/>
<comment type="caution">
    <text evidence="2">The sequence shown here is derived from an EMBL/GenBank/DDBJ whole genome shotgun (WGS) entry which is preliminary data.</text>
</comment>
<evidence type="ECO:0000313" key="3">
    <source>
        <dbReference type="Proteomes" id="UP000813444"/>
    </source>
</evidence>
<dbReference type="InterPro" id="IPR010730">
    <property type="entry name" value="HET"/>
</dbReference>
<reference evidence="2" key="1">
    <citation type="journal article" date="2021" name="Nat. Commun.">
        <title>Genetic determinants of endophytism in the Arabidopsis root mycobiome.</title>
        <authorList>
            <person name="Mesny F."/>
            <person name="Miyauchi S."/>
            <person name="Thiergart T."/>
            <person name="Pickel B."/>
            <person name="Atanasova L."/>
            <person name="Karlsson M."/>
            <person name="Huettel B."/>
            <person name="Barry K.W."/>
            <person name="Haridas S."/>
            <person name="Chen C."/>
            <person name="Bauer D."/>
            <person name="Andreopoulos W."/>
            <person name="Pangilinan J."/>
            <person name="LaButti K."/>
            <person name="Riley R."/>
            <person name="Lipzen A."/>
            <person name="Clum A."/>
            <person name="Drula E."/>
            <person name="Henrissat B."/>
            <person name="Kohler A."/>
            <person name="Grigoriev I.V."/>
            <person name="Martin F.M."/>
            <person name="Hacquard S."/>
        </authorList>
    </citation>
    <scope>NUCLEOTIDE SEQUENCE</scope>
    <source>
        <strain evidence="2">MPI-CAGE-CH-0235</strain>
    </source>
</reference>
<dbReference type="PANTHER" id="PTHR24148:SF73">
    <property type="entry name" value="HET DOMAIN PROTEIN (AFU_ORTHOLOGUE AFUA_8G01020)"/>
    <property type="match status" value="1"/>
</dbReference>
<evidence type="ECO:0000313" key="2">
    <source>
        <dbReference type="EMBL" id="KAH7303871.1"/>
    </source>
</evidence>
<dbReference type="Proteomes" id="UP000813444">
    <property type="component" value="Unassembled WGS sequence"/>
</dbReference>
<proteinExistence type="predicted"/>
<sequence length="378" mass="44037">MTSYIWKLFDKAWGFDICFLNFGFASFTRRTYHLSFGCWFRIASRDIQNQANPVATDETKIQYSPLEASNIRLFTLHPGLDVEVISGTIENKSWGYSSGNPYEALSYVWGQTKSPNTIIVNGYTVPITKSLEDALRHLRYPDRPRVLWVDYLCINQEDVLEKNQEVRKMGQIYESADSVVIWLGLETQDSPVGMEILRYFVNEPRPLHCPPWQTNPPSLAYQGLQDVFNRPWFQRMWVVQEIGRSHHTILLCGRDCVEWQSTATSVVRRIARMIKYAEISPQWAESELGKVDMQPLLEMLNYQYMNQFTRCWGECTIAAPDLLDLAHTMRHKQCADPRDKIFGLWGLVEYLFQLETFKLDYNMSIAQVYDELARVSFS</sequence>
<dbReference type="PANTHER" id="PTHR24148">
    <property type="entry name" value="ANKYRIN REPEAT DOMAIN-CONTAINING PROTEIN 39 HOMOLOG-RELATED"/>
    <property type="match status" value="1"/>
</dbReference>
<name>A0A8K0SCG8_9HYPO</name>
<accession>A0A8K0SCG8</accession>
<gene>
    <name evidence="2" type="ORF">B0I35DRAFT_446137</name>
</gene>
<evidence type="ECO:0000259" key="1">
    <source>
        <dbReference type="Pfam" id="PF06985"/>
    </source>
</evidence>
<organism evidence="2 3">
    <name type="scientific">Stachybotrys elegans</name>
    <dbReference type="NCBI Taxonomy" id="80388"/>
    <lineage>
        <taxon>Eukaryota</taxon>
        <taxon>Fungi</taxon>
        <taxon>Dikarya</taxon>
        <taxon>Ascomycota</taxon>
        <taxon>Pezizomycotina</taxon>
        <taxon>Sordariomycetes</taxon>
        <taxon>Hypocreomycetidae</taxon>
        <taxon>Hypocreales</taxon>
        <taxon>Stachybotryaceae</taxon>
        <taxon>Stachybotrys</taxon>
    </lineage>
</organism>
<dbReference type="InterPro" id="IPR052895">
    <property type="entry name" value="HetReg/Transcr_Mod"/>
</dbReference>
<dbReference type="Pfam" id="PF06985">
    <property type="entry name" value="HET"/>
    <property type="match status" value="1"/>
</dbReference>